<dbReference type="OrthoDB" id="7584044at2"/>
<dbReference type="InterPro" id="IPR050397">
    <property type="entry name" value="Env_Response_Regulators"/>
</dbReference>
<evidence type="ECO:0000256" key="1">
    <source>
        <dbReference type="ARBA" id="ARBA00023015"/>
    </source>
</evidence>
<dbReference type="SMART" id="SM00419">
    <property type="entry name" value="HTH_CRP"/>
    <property type="match status" value="1"/>
</dbReference>
<evidence type="ECO:0000259" key="5">
    <source>
        <dbReference type="PROSITE" id="PS51063"/>
    </source>
</evidence>
<evidence type="ECO:0000313" key="7">
    <source>
        <dbReference type="Proteomes" id="UP000410984"/>
    </source>
</evidence>
<evidence type="ECO:0000256" key="2">
    <source>
        <dbReference type="ARBA" id="ARBA00023125"/>
    </source>
</evidence>
<dbReference type="InterPro" id="IPR018490">
    <property type="entry name" value="cNMP-bd_dom_sf"/>
</dbReference>
<keyword evidence="7" id="KW-1185">Reference proteome</keyword>
<dbReference type="PROSITE" id="PS51063">
    <property type="entry name" value="HTH_CRP_2"/>
    <property type="match status" value="1"/>
</dbReference>
<dbReference type="InterPro" id="IPR036390">
    <property type="entry name" value="WH_DNA-bd_sf"/>
</dbReference>
<name>A0A509E9A2_9HYPH</name>
<dbReference type="InterPro" id="IPR000595">
    <property type="entry name" value="cNMP-bd_dom"/>
</dbReference>
<evidence type="ECO:0000259" key="4">
    <source>
        <dbReference type="PROSITE" id="PS50042"/>
    </source>
</evidence>
<dbReference type="SUPFAM" id="SSF51206">
    <property type="entry name" value="cAMP-binding domain-like"/>
    <property type="match status" value="1"/>
</dbReference>
<dbReference type="AlphaFoldDB" id="A0A509E9A2"/>
<dbReference type="PANTHER" id="PTHR24567">
    <property type="entry name" value="CRP FAMILY TRANSCRIPTIONAL REGULATORY PROTEIN"/>
    <property type="match status" value="1"/>
</dbReference>
<proteinExistence type="predicted"/>
<gene>
    <name evidence="6" type="primary">anr</name>
    <name evidence="6" type="ORF">MET9862_00818</name>
</gene>
<keyword evidence="3" id="KW-0804">Transcription</keyword>
<dbReference type="CDD" id="cd00038">
    <property type="entry name" value="CAP_ED"/>
    <property type="match status" value="1"/>
</dbReference>
<dbReference type="SUPFAM" id="SSF46785">
    <property type="entry name" value="Winged helix' DNA-binding domain"/>
    <property type="match status" value="1"/>
</dbReference>
<protein>
    <submittedName>
        <fullName evidence="6">Transcriptional activator protein Anr</fullName>
    </submittedName>
</protein>
<keyword evidence="2" id="KW-0238">DNA-binding</keyword>
<dbReference type="GO" id="GO:0005829">
    <property type="term" value="C:cytosol"/>
    <property type="evidence" value="ECO:0007669"/>
    <property type="project" value="TreeGrafter"/>
</dbReference>
<dbReference type="Proteomes" id="UP000410984">
    <property type="component" value="Unassembled WGS sequence"/>
</dbReference>
<dbReference type="RefSeq" id="WP_142581843.1">
    <property type="nucleotide sequence ID" value="NZ_CABFPH010000007.1"/>
</dbReference>
<accession>A0A509E9A2</accession>
<evidence type="ECO:0000313" key="6">
    <source>
        <dbReference type="EMBL" id="VUD70254.1"/>
    </source>
</evidence>
<dbReference type="PROSITE" id="PS50042">
    <property type="entry name" value="CNMP_BINDING_3"/>
    <property type="match status" value="1"/>
</dbReference>
<sequence>MSLYSRLHRPELTASLALGDAAFDALLTDPPRVFRAGTAIVAQGERHDYVYRLRTGWVARIRELTDGRSQYLLVFLPGDIFGVKSMFVLHQPDAVVALSDVTVDRVEYQRLKAAFDGNPDLATRCAWQITEEERRLHNWVVSLGQGSAEERIAYVLREFSERLAGSDPGGKSVREFAMPLTQEQLGNVLGLTPVHVNRVLRRLRQEEIVSVRNRMVRIVNPEALERIARPLQDAPVEPREAEVAEVAG</sequence>
<dbReference type="Pfam" id="PF13545">
    <property type="entry name" value="HTH_Crp_2"/>
    <property type="match status" value="1"/>
</dbReference>
<reference evidence="6 7" key="1">
    <citation type="submission" date="2019-06" db="EMBL/GenBank/DDBJ databases">
        <authorList>
            <person name="Rodrigo-Torres L."/>
            <person name="Arahal R. D."/>
            <person name="Lucena T."/>
        </authorList>
    </citation>
    <scope>NUCLEOTIDE SEQUENCE [LARGE SCALE GENOMIC DNA]</scope>
    <source>
        <strain evidence="6 7">SB0023/3</strain>
    </source>
</reference>
<evidence type="ECO:0000256" key="3">
    <source>
        <dbReference type="ARBA" id="ARBA00023163"/>
    </source>
</evidence>
<dbReference type="SMART" id="SM00100">
    <property type="entry name" value="cNMP"/>
    <property type="match status" value="1"/>
</dbReference>
<dbReference type="Pfam" id="PF00027">
    <property type="entry name" value="cNMP_binding"/>
    <property type="match status" value="1"/>
</dbReference>
<dbReference type="InterPro" id="IPR012318">
    <property type="entry name" value="HTH_CRP"/>
</dbReference>
<dbReference type="GO" id="GO:0003700">
    <property type="term" value="F:DNA-binding transcription factor activity"/>
    <property type="evidence" value="ECO:0007669"/>
    <property type="project" value="TreeGrafter"/>
</dbReference>
<keyword evidence="1" id="KW-0805">Transcription regulation</keyword>
<organism evidence="6 7">
    <name type="scientific">Methylobacterium symbioticum</name>
    <dbReference type="NCBI Taxonomy" id="2584084"/>
    <lineage>
        <taxon>Bacteria</taxon>
        <taxon>Pseudomonadati</taxon>
        <taxon>Pseudomonadota</taxon>
        <taxon>Alphaproteobacteria</taxon>
        <taxon>Hyphomicrobiales</taxon>
        <taxon>Methylobacteriaceae</taxon>
        <taxon>Methylobacterium</taxon>
    </lineage>
</organism>
<dbReference type="EMBL" id="CABFPH010000007">
    <property type="protein sequence ID" value="VUD70254.1"/>
    <property type="molecule type" value="Genomic_DNA"/>
</dbReference>
<feature type="domain" description="HTH crp-type" evidence="5">
    <location>
        <begin position="146"/>
        <end position="222"/>
    </location>
</feature>
<feature type="domain" description="Cyclic nucleotide-binding" evidence="4">
    <location>
        <begin position="31"/>
        <end position="99"/>
    </location>
</feature>
<dbReference type="PANTHER" id="PTHR24567:SF68">
    <property type="entry name" value="DNA-BINDING TRANSCRIPTIONAL DUAL REGULATOR CRP"/>
    <property type="match status" value="1"/>
</dbReference>
<dbReference type="Gene3D" id="2.60.120.10">
    <property type="entry name" value="Jelly Rolls"/>
    <property type="match status" value="1"/>
</dbReference>
<dbReference type="GO" id="GO:0003677">
    <property type="term" value="F:DNA binding"/>
    <property type="evidence" value="ECO:0007669"/>
    <property type="project" value="UniProtKB-KW"/>
</dbReference>
<dbReference type="InterPro" id="IPR014710">
    <property type="entry name" value="RmlC-like_jellyroll"/>
</dbReference>